<protein>
    <submittedName>
        <fullName evidence="1">Uncharacterized protein</fullName>
    </submittedName>
</protein>
<proteinExistence type="predicted"/>
<dbReference type="OrthoDB" id="10608915at2759"/>
<dbReference type="EMBL" id="VOIH02000001">
    <property type="protein sequence ID" value="KAF3457615.1"/>
    <property type="molecule type" value="Genomic_DNA"/>
</dbReference>
<keyword evidence="2" id="KW-1185">Reference proteome</keyword>
<evidence type="ECO:0000313" key="2">
    <source>
        <dbReference type="Proteomes" id="UP000796880"/>
    </source>
</evidence>
<evidence type="ECO:0000313" key="1">
    <source>
        <dbReference type="EMBL" id="KAF3457615.1"/>
    </source>
</evidence>
<comment type="caution">
    <text evidence="1">The sequence shown here is derived from an EMBL/GenBank/DDBJ whole genome shotgun (WGS) entry which is preliminary data.</text>
</comment>
<name>A0A8K0HS05_9ROSA</name>
<dbReference type="AlphaFoldDB" id="A0A8K0HS05"/>
<sequence length="148" mass="16602">MFFVSGSRNNMELDMIKTQLEKNKMANLKVQSIERKACAITKVKSRIMFGCGVGFANQWVGRDMSSDTARENASVVYSSSLTEWKEDMRNSEDPGLENVCGILQGFDVNASLLLVLQQATLICQRELLSHLDSMDPLDHKNMTLAIDH</sequence>
<organism evidence="1 2">
    <name type="scientific">Rhamnella rubrinervis</name>
    <dbReference type="NCBI Taxonomy" id="2594499"/>
    <lineage>
        <taxon>Eukaryota</taxon>
        <taxon>Viridiplantae</taxon>
        <taxon>Streptophyta</taxon>
        <taxon>Embryophyta</taxon>
        <taxon>Tracheophyta</taxon>
        <taxon>Spermatophyta</taxon>
        <taxon>Magnoliopsida</taxon>
        <taxon>eudicotyledons</taxon>
        <taxon>Gunneridae</taxon>
        <taxon>Pentapetalae</taxon>
        <taxon>rosids</taxon>
        <taxon>fabids</taxon>
        <taxon>Rosales</taxon>
        <taxon>Rhamnaceae</taxon>
        <taxon>rhamnoid group</taxon>
        <taxon>Rhamneae</taxon>
        <taxon>Rhamnella</taxon>
    </lineage>
</organism>
<reference evidence="1" key="1">
    <citation type="submission" date="2020-03" db="EMBL/GenBank/DDBJ databases">
        <title>A high-quality chromosome-level genome assembly of a woody plant with both climbing and erect habits, Rhamnella rubrinervis.</title>
        <authorList>
            <person name="Lu Z."/>
            <person name="Yang Y."/>
            <person name="Zhu X."/>
            <person name="Sun Y."/>
        </authorList>
    </citation>
    <scope>NUCLEOTIDE SEQUENCE</scope>
    <source>
        <strain evidence="1">BYM</strain>
        <tissue evidence="1">Leaf</tissue>
    </source>
</reference>
<accession>A0A8K0HS05</accession>
<gene>
    <name evidence="1" type="ORF">FNV43_RR02273</name>
</gene>
<dbReference type="Proteomes" id="UP000796880">
    <property type="component" value="Unassembled WGS sequence"/>
</dbReference>